<evidence type="ECO:0000256" key="8">
    <source>
        <dbReference type="ARBA" id="ARBA00023242"/>
    </source>
</evidence>
<comment type="function">
    <text evidence="10">Required for pre-mRNA splicing as component of the spliceosome, including pre-catalytic, catalytic and post-catalytic spliceosomal complexes. Component of the U5 snRNP and the U4/U6-U5 tri-snRNP complex, a building block of the spliceosome. As a component of the minor spliceosome, involved in the splicing of U12-type introns in pre-mRNAs.</text>
</comment>
<dbReference type="Pfam" id="PF00009">
    <property type="entry name" value="GTP_EFTU"/>
    <property type="match status" value="1"/>
</dbReference>
<dbReference type="FunFam" id="2.40.30.10:FF:000029">
    <property type="entry name" value="116 kDa U5 small nuclear ribonucleoprotein component"/>
    <property type="match status" value="1"/>
</dbReference>
<accession>A0AAD9PNE7</accession>
<dbReference type="Proteomes" id="UP001214638">
    <property type="component" value="Unassembled WGS sequence"/>
</dbReference>
<dbReference type="SMART" id="SM00838">
    <property type="entry name" value="EFG_C"/>
    <property type="match status" value="1"/>
</dbReference>
<dbReference type="FunFam" id="3.30.70.240:FF:000004">
    <property type="entry name" value="116 kDa U5 small nuclear ribonucleoprotein"/>
    <property type="match status" value="1"/>
</dbReference>
<dbReference type="CDD" id="cd04090">
    <property type="entry name" value="EF2_II_snRNP"/>
    <property type="match status" value="1"/>
</dbReference>
<dbReference type="InterPro" id="IPR000640">
    <property type="entry name" value="EFG_V-like"/>
</dbReference>
<dbReference type="InterPro" id="IPR009000">
    <property type="entry name" value="Transl_B-barrel_sf"/>
</dbReference>
<dbReference type="GO" id="GO:0046540">
    <property type="term" value="C:U4/U6 x U5 tri-snRNP complex"/>
    <property type="evidence" value="ECO:0007669"/>
    <property type="project" value="TreeGrafter"/>
</dbReference>
<dbReference type="Pfam" id="PF00679">
    <property type="entry name" value="EFG_C"/>
    <property type="match status" value="1"/>
</dbReference>
<dbReference type="Gene3D" id="3.90.1430.10">
    <property type="entry name" value="Yeast translation eEF2 (G' domain)"/>
    <property type="match status" value="1"/>
</dbReference>
<dbReference type="Pfam" id="PF16004">
    <property type="entry name" value="EFTUD2"/>
    <property type="match status" value="1"/>
</dbReference>
<dbReference type="PANTHER" id="PTHR42908">
    <property type="entry name" value="TRANSLATION ELONGATION FACTOR-RELATED"/>
    <property type="match status" value="1"/>
</dbReference>
<dbReference type="SUPFAM" id="SSF54211">
    <property type="entry name" value="Ribosomal protein S5 domain 2-like"/>
    <property type="match status" value="1"/>
</dbReference>
<dbReference type="Gene3D" id="3.30.230.10">
    <property type="match status" value="1"/>
</dbReference>
<keyword evidence="6" id="KW-0342">GTP-binding</keyword>
<evidence type="ECO:0000259" key="11">
    <source>
        <dbReference type="PROSITE" id="PS51722"/>
    </source>
</evidence>
<dbReference type="FunFam" id="3.30.230.10:FF:000009">
    <property type="entry name" value="116 kDa U5 small nuclear ribonucleoprotein component"/>
    <property type="match status" value="1"/>
</dbReference>
<dbReference type="Pfam" id="PF14492">
    <property type="entry name" value="EFG_III"/>
    <property type="match status" value="1"/>
</dbReference>
<protein>
    <recommendedName>
        <fullName evidence="2">116 kDa U5 small nuclear ribonucleoprotein component</fullName>
    </recommendedName>
    <alternativeName>
        <fullName evidence="9">U5 snRNP-specific protein, 116 kDa</fullName>
    </alternativeName>
</protein>
<evidence type="ECO:0000256" key="2">
    <source>
        <dbReference type="ARBA" id="ARBA00018774"/>
    </source>
</evidence>
<dbReference type="InterPro" id="IPR000795">
    <property type="entry name" value="T_Tr_GTP-bd_dom"/>
</dbReference>
<sequence length="996" mass="112336">MDQDLYDEFGNYIGPGLDDDLDGAAGSDFSEGQNEADEIPVYNADPVKTITGKDVVMYDDEVEEEPVYKDVEVFVHEEDTQTLEVPIVKAEETHVDRVSTIRRLDSDITAKNFDILEESLPKNRFSFQFMTSLMNQPEFIRNVCICGDLHHGKTTFIDRLIEQSRFMDPDASIKKNPPFTRYTDSRLDEQARGLSIKSTPISLIFQNDLYSNTMMNGDYPKHKSYLLNLYDTPGHVNFIDEFLHAQALCDGCLIIVDVLMGCTNFVEHILKQCIYDDTPFCIVLNCLDRLILELKLPPADAHLKIRHTLGEINECISQISLLLGKEPRTVSPLGNNVAFASGKFGIFFTLKSFAKLYGFKNIDKYSKNLWGNVAFNPETGTFTRDPDALVDLPKSFVQYILEPLYKIFSHVVSDERAELTPLLAELGIVLKADDYKMSTKRILKKVFKIMFDDPSPFVNFIVACIPPPSLNGAKKLANLYTGDPRTSIAEGIKTCDPEGQLMIFVTKNYYRLSDNAFDVFGRVLSGTIYKGQEIKILGDLYNLDDDEDALLRVVDSLWISEARYRVQVNSVSAGNWVLISGIDLCNHKCSTITSPDLDYAEIFKIRSILTVATPVFKVACEPLNPSELPKMVQGLNKIDKSYPAVYTKVEESGEHIIHATGELYLDCVLHDLRRLYGDLEIKVSDPVVRFTETIMEQSSVKCCATSANGQNKLYMIAEPLEEGIASNIDEGFIDPSWNPKRLGSFLCEKYNWDVLAARSIWSFGPDSRGPNVLLDDVLDFEVKQEMGRIKSSIIQGFSWACREGPLIEEPIRNVKFKLIDGIVRSDPISSSAGQVIPTARRLTYGSFLLATPRLMEPIVSCEIVCPADCVSSIYTILTRRRGHVLKDVPKPGTPFYIVHAYLPAIDSFGFETDLRVHTSGQAFCTTMFDHWNIVPGDPLDKTIVLKPLEPAPVPHLAREFLLKTRRRKGLIEDVSFNRYFDEEMLATLSTELEEFY</sequence>
<dbReference type="AlphaFoldDB" id="A0AAD9PNE7"/>
<dbReference type="GeneID" id="94335340"/>
<reference evidence="12" key="1">
    <citation type="journal article" date="2023" name="Nat. Microbiol.">
        <title>Babesia duncani multi-omics identifies virulence factors and drug targets.</title>
        <authorList>
            <person name="Singh P."/>
            <person name="Lonardi S."/>
            <person name="Liang Q."/>
            <person name="Vydyam P."/>
            <person name="Khabirova E."/>
            <person name="Fang T."/>
            <person name="Gihaz S."/>
            <person name="Thekkiniath J."/>
            <person name="Munshi M."/>
            <person name="Abel S."/>
            <person name="Ciampossin L."/>
            <person name="Batugedara G."/>
            <person name="Gupta M."/>
            <person name="Lu X.M."/>
            <person name="Lenz T."/>
            <person name="Chakravarty S."/>
            <person name="Cornillot E."/>
            <person name="Hu Y."/>
            <person name="Ma W."/>
            <person name="Gonzalez L.M."/>
            <person name="Sanchez S."/>
            <person name="Estrada K."/>
            <person name="Sanchez-Flores A."/>
            <person name="Montero E."/>
            <person name="Harb O.S."/>
            <person name="Le Roch K.G."/>
            <person name="Mamoun C.B."/>
        </authorList>
    </citation>
    <scope>NUCLEOTIDE SEQUENCE</scope>
    <source>
        <strain evidence="12">WA1</strain>
    </source>
</reference>
<dbReference type="InterPro" id="IPR005517">
    <property type="entry name" value="Transl_elong_EFG/EF2_IV"/>
</dbReference>
<dbReference type="CDD" id="cd04096">
    <property type="entry name" value="eEF2_snRNP_like_C"/>
    <property type="match status" value="1"/>
</dbReference>
<keyword evidence="8" id="KW-0539">Nucleus</keyword>
<dbReference type="CDD" id="cd04167">
    <property type="entry name" value="Snu114p"/>
    <property type="match status" value="1"/>
</dbReference>
<keyword evidence="4" id="KW-0747">Spliceosome</keyword>
<dbReference type="FunFam" id="3.30.70.870:FF:000002">
    <property type="entry name" value="Translation elongation factor 2"/>
    <property type="match status" value="1"/>
</dbReference>
<evidence type="ECO:0000256" key="4">
    <source>
        <dbReference type="ARBA" id="ARBA00022728"/>
    </source>
</evidence>
<dbReference type="InterPro" id="IPR044121">
    <property type="entry name" value="Snu114_GTP-bd"/>
</dbReference>
<gene>
    <name evidence="12" type="ORF">BdWA1_001042</name>
</gene>
<evidence type="ECO:0000313" key="13">
    <source>
        <dbReference type="Proteomes" id="UP001214638"/>
    </source>
</evidence>
<proteinExistence type="predicted"/>
<dbReference type="InterPro" id="IPR035647">
    <property type="entry name" value="EFG_III/V"/>
</dbReference>
<keyword evidence="5" id="KW-0547">Nucleotide-binding</keyword>
<dbReference type="KEGG" id="bdw:94335340"/>
<dbReference type="InterPro" id="IPR041095">
    <property type="entry name" value="EFG_II"/>
</dbReference>
<dbReference type="InterPro" id="IPR014721">
    <property type="entry name" value="Ribsml_uS5_D2-typ_fold_subgr"/>
</dbReference>
<dbReference type="Gene3D" id="2.40.30.10">
    <property type="entry name" value="Translation factors"/>
    <property type="match status" value="1"/>
</dbReference>
<dbReference type="RefSeq" id="XP_067804879.1">
    <property type="nucleotide sequence ID" value="XM_067946088.1"/>
</dbReference>
<dbReference type="EMBL" id="JALLKP010000001">
    <property type="protein sequence ID" value="KAK2198037.1"/>
    <property type="molecule type" value="Genomic_DNA"/>
</dbReference>
<dbReference type="GO" id="GO:0071007">
    <property type="term" value="C:U2-type catalytic step 2 spliceosome"/>
    <property type="evidence" value="ECO:0007669"/>
    <property type="project" value="TreeGrafter"/>
</dbReference>
<dbReference type="PROSITE" id="PS51722">
    <property type="entry name" value="G_TR_2"/>
    <property type="match status" value="1"/>
</dbReference>
<dbReference type="PANTHER" id="PTHR42908:SF6">
    <property type="entry name" value="116 KDA U5 SMALL NUCLEAR RIBONUCLEOPROTEIN COMPONENT"/>
    <property type="match status" value="1"/>
</dbReference>
<evidence type="ECO:0000256" key="6">
    <source>
        <dbReference type="ARBA" id="ARBA00023134"/>
    </source>
</evidence>
<evidence type="ECO:0000313" key="12">
    <source>
        <dbReference type="EMBL" id="KAK2198037.1"/>
    </source>
</evidence>
<keyword evidence="13" id="KW-1185">Reference proteome</keyword>
<dbReference type="SMART" id="SM00889">
    <property type="entry name" value="EFG_IV"/>
    <property type="match status" value="1"/>
</dbReference>
<evidence type="ECO:0000256" key="7">
    <source>
        <dbReference type="ARBA" id="ARBA00023187"/>
    </source>
</evidence>
<evidence type="ECO:0000256" key="1">
    <source>
        <dbReference type="ARBA" id="ARBA00004123"/>
    </source>
</evidence>
<dbReference type="GO" id="GO:0005525">
    <property type="term" value="F:GTP binding"/>
    <property type="evidence" value="ECO:0007669"/>
    <property type="project" value="UniProtKB-KW"/>
</dbReference>
<evidence type="ECO:0000256" key="9">
    <source>
        <dbReference type="ARBA" id="ARBA00031432"/>
    </source>
</evidence>
<dbReference type="SUPFAM" id="SSF54980">
    <property type="entry name" value="EF-G C-terminal domain-like"/>
    <property type="match status" value="2"/>
</dbReference>
<dbReference type="InterPro" id="IPR020568">
    <property type="entry name" value="Ribosomal_Su5_D2-typ_SF"/>
</dbReference>
<dbReference type="InterPro" id="IPR031950">
    <property type="entry name" value="EFTUD2_N"/>
</dbReference>
<dbReference type="Gene3D" id="3.30.70.240">
    <property type="match status" value="1"/>
</dbReference>
<comment type="caution">
    <text evidence="12">The sequence shown here is derived from an EMBL/GenBank/DDBJ whole genome shotgun (WGS) entry which is preliminary data.</text>
</comment>
<name>A0AAD9PNE7_9APIC</name>
<dbReference type="Gene3D" id="3.40.50.300">
    <property type="entry name" value="P-loop containing nucleotide triphosphate hydrolases"/>
    <property type="match status" value="1"/>
</dbReference>
<dbReference type="SUPFAM" id="SSF52540">
    <property type="entry name" value="P-loop containing nucleoside triphosphate hydrolases"/>
    <property type="match status" value="1"/>
</dbReference>
<dbReference type="GO" id="GO:0005829">
    <property type="term" value="C:cytosol"/>
    <property type="evidence" value="ECO:0007669"/>
    <property type="project" value="TreeGrafter"/>
</dbReference>
<organism evidence="12 13">
    <name type="scientific">Babesia duncani</name>
    <dbReference type="NCBI Taxonomy" id="323732"/>
    <lineage>
        <taxon>Eukaryota</taxon>
        <taxon>Sar</taxon>
        <taxon>Alveolata</taxon>
        <taxon>Apicomplexa</taxon>
        <taxon>Aconoidasida</taxon>
        <taxon>Piroplasmida</taxon>
        <taxon>Babesiidae</taxon>
        <taxon>Babesia</taxon>
    </lineage>
</organism>
<dbReference type="GO" id="GO:0000398">
    <property type="term" value="P:mRNA splicing, via spliceosome"/>
    <property type="evidence" value="ECO:0007669"/>
    <property type="project" value="TreeGrafter"/>
</dbReference>
<evidence type="ECO:0000256" key="3">
    <source>
        <dbReference type="ARBA" id="ARBA00022664"/>
    </source>
</evidence>
<dbReference type="CDD" id="cd01683">
    <property type="entry name" value="EF2_IV_snRNP"/>
    <property type="match status" value="1"/>
</dbReference>
<dbReference type="GO" id="GO:0003924">
    <property type="term" value="F:GTPase activity"/>
    <property type="evidence" value="ECO:0007669"/>
    <property type="project" value="InterPro"/>
</dbReference>
<feature type="domain" description="Tr-type G" evidence="11">
    <location>
        <begin position="138"/>
        <end position="404"/>
    </location>
</feature>
<dbReference type="Gene3D" id="3.30.70.870">
    <property type="entry name" value="Elongation Factor G (Translational Gtpase), domain 3"/>
    <property type="match status" value="1"/>
</dbReference>
<evidence type="ECO:0000256" key="10">
    <source>
        <dbReference type="ARBA" id="ARBA00045974"/>
    </source>
</evidence>
<dbReference type="GO" id="GO:0030623">
    <property type="term" value="F:U5 snRNA binding"/>
    <property type="evidence" value="ECO:0007669"/>
    <property type="project" value="TreeGrafter"/>
</dbReference>
<comment type="subcellular location">
    <subcellularLocation>
        <location evidence="1">Nucleus</location>
    </subcellularLocation>
</comment>
<dbReference type="InterPro" id="IPR027417">
    <property type="entry name" value="P-loop_NTPase"/>
</dbReference>
<evidence type="ECO:0000256" key="5">
    <source>
        <dbReference type="ARBA" id="ARBA00022741"/>
    </source>
</evidence>
<dbReference type="Pfam" id="PF03764">
    <property type="entry name" value="EFG_IV"/>
    <property type="match status" value="1"/>
</dbReference>
<dbReference type="SUPFAM" id="SSF50447">
    <property type="entry name" value="Translation proteins"/>
    <property type="match status" value="1"/>
</dbReference>
<keyword evidence="3" id="KW-0507">mRNA processing</keyword>
<keyword evidence="7" id="KW-0508">mRNA splicing</keyword>